<dbReference type="Gene3D" id="1.10.8.430">
    <property type="entry name" value="Helical domain of apoptotic protease-activating factors"/>
    <property type="match status" value="1"/>
</dbReference>
<dbReference type="GO" id="GO:0006952">
    <property type="term" value="P:defense response"/>
    <property type="evidence" value="ECO:0007669"/>
    <property type="project" value="UniProtKB-KW"/>
</dbReference>
<reference evidence="4" key="1">
    <citation type="submission" date="2002-02" db="EMBL/GenBank/DDBJ databases">
        <title>Mentha longifolia NBS-LRR-like sequence.</title>
        <authorList>
            <person name="Davis T.M."/>
            <person name="Vining K.J."/>
            <person name="Smith C.A."/>
            <person name="Zhang Q."/>
        </authorList>
    </citation>
    <scope>NUCLEOTIDE SEQUENCE</scope>
</reference>
<proteinExistence type="predicted"/>
<dbReference type="Gene3D" id="3.40.50.300">
    <property type="entry name" value="P-loop containing nucleotide triphosphate hydrolases"/>
    <property type="match status" value="1"/>
</dbReference>
<sequence>GGVGKTTLAQLVYNDSRVKGSFDLRIWICVFDPFDVAGIARGIVERVTREIIPRDTNQLELVLEKLRNSISGKKFLLVLDDVWTEDHNKWEPLKVNLNDGAAGSMVLVTTRNERVAKMMGTSDGHIYHPQHLSDDNCWSLLRRISLSGRSEEQCGMFEDVGKKIAKKCEGLPLAF</sequence>
<evidence type="ECO:0000259" key="3">
    <source>
        <dbReference type="Pfam" id="PF00931"/>
    </source>
</evidence>
<dbReference type="SUPFAM" id="SSF52540">
    <property type="entry name" value="P-loop containing nucleoside triphosphate hydrolases"/>
    <property type="match status" value="1"/>
</dbReference>
<name>Q8S3M7_MENLO</name>
<accession>Q8S3M7</accession>
<dbReference type="Pfam" id="PF00931">
    <property type="entry name" value="NB-ARC"/>
    <property type="match status" value="1"/>
</dbReference>
<dbReference type="InterPro" id="IPR042197">
    <property type="entry name" value="Apaf_helical"/>
</dbReference>
<feature type="domain" description="NB-ARC" evidence="3">
    <location>
        <begin position="1"/>
        <end position="146"/>
    </location>
</feature>
<keyword evidence="1" id="KW-0433">Leucine-rich repeat</keyword>
<dbReference type="GO" id="GO:0043531">
    <property type="term" value="F:ADP binding"/>
    <property type="evidence" value="ECO:0007669"/>
    <property type="project" value="InterPro"/>
</dbReference>
<evidence type="ECO:0000313" key="4">
    <source>
        <dbReference type="EMBL" id="AAL84888.1"/>
    </source>
</evidence>
<dbReference type="PRINTS" id="PR00364">
    <property type="entry name" value="DISEASERSIST"/>
</dbReference>
<feature type="non-terminal residue" evidence="4">
    <location>
        <position position="175"/>
    </location>
</feature>
<dbReference type="AlphaFoldDB" id="Q8S3M7"/>
<dbReference type="InterPro" id="IPR027417">
    <property type="entry name" value="P-loop_NTPase"/>
</dbReference>
<dbReference type="PANTHER" id="PTHR36766:SF45">
    <property type="entry name" value="NB-ARC DOMAIN-CONTAINING PROTEIN"/>
    <property type="match status" value="1"/>
</dbReference>
<organism evidence="4">
    <name type="scientific">Mentha longifolia</name>
    <name type="common">Horse mint</name>
    <name type="synonym">Mentha spicata var. longifolia</name>
    <dbReference type="NCBI Taxonomy" id="38859"/>
    <lineage>
        <taxon>Eukaryota</taxon>
        <taxon>Viridiplantae</taxon>
        <taxon>Streptophyta</taxon>
        <taxon>Embryophyta</taxon>
        <taxon>Tracheophyta</taxon>
        <taxon>Spermatophyta</taxon>
        <taxon>Magnoliopsida</taxon>
        <taxon>eudicotyledons</taxon>
        <taxon>Gunneridae</taxon>
        <taxon>Pentapetalae</taxon>
        <taxon>asterids</taxon>
        <taxon>lamiids</taxon>
        <taxon>Lamiales</taxon>
        <taxon>Lamiaceae</taxon>
        <taxon>Nepetoideae</taxon>
        <taxon>Mentheae</taxon>
        <taxon>Menthinae</taxon>
        <taxon>Mentha</taxon>
    </lineage>
</organism>
<dbReference type="InterPro" id="IPR002182">
    <property type="entry name" value="NB-ARC"/>
</dbReference>
<evidence type="ECO:0000256" key="2">
    <source>
        <dbReference type="ARBA" id="ARBA00022821"/>
    </source>
</evidence>
<feature type="non-terminal residue" evidence="4">
    <location>
        <position position="1"/>
    </location>
</feature>
<protein>
    <submittedName>
        <fullName evidence="4">NBS-LRR-like protein</fullName>
    </submittedName>
</protein>
<dbReference type="EMBL" id="AF481107">
    <property type="protein sequence ID" value="AAL84888.1"/>
    <property type="molecule type" value="Genomic_DNA"/>
</dbReference>
<evidence type="ECO:0000256" key="1">
    <source>
        <dbReference type="ARBA" id="ARBA00022614"/>
    </source>
</evidence>
<dbReference type="PANTHER" id="PTHR36766">
    <property type="entry name" value="PLANT BROAD-SPECTRUM MILDEW RESISTANCE PROTEIN RPW8"/>
    <property type="match status" value="1"/>
</dbReference>
<keyword evidence="2" id="KW-0611">Plant defense</keyword>